<reference evidence="6" key="1">
    <citation type="submission" date="2025-08" db="UniProtKB">
        <authorList>
            <consortium name="Ensembl"/>
        </authorList>
    </citation>
    <scope>IDENTIFICATION</scope>
</reference>
<dbReference type="PANTHER" id="PTHR11738:SF186">
    <property type="entry name" value="OSTEOCLAST-ASSOCIATED IMMUNOGLOBULIN-LIKE RECEPTOR"/>
    <property type="match status" value="1"/>
</dbReference>
<dbReference type="InterPro" id="IPR036179">
    <property type="entry name" value="Ig-like_dom_sf"/>
</dbReference>
<name>A0A674JA38_9SAUR</name>
<dbReference type="PANTHER" id="PTHR11738">
    <property type="entry name" value="MHC CLASS I NK CELL RECEPTOR"/>
    <property type="match status" value="1"/>
</dbReference>
<feature type="domain" description="Ig-like" evidence="5">
    <location>
        <begin position="25"/>
        <end position="94"/>
    </location>
</feature>
<evidence type="ECO:0000256" key="3">
    <source>
        <dbReference type="ARBA" id="ARBA00023319"/>
    </source>
</evidence>
<accession>A0A674JA38</accession>
<dbReference type="SUPFAM" id="SSF48726">
    <property type="entry name" value="Immunoglobulin"/>
    <property type="match status" value="1"/>
</dbReference>
<feature type="region of interest" description="Disordered" evidence="4">
    <location>
        <begin position="127"/>
        <end position="153"/>
    </location>
</feature>
<dbReference type="InterPro" id="IPR050412">
    <property type="entry name" value="Ig-like_Receptors_ImmuneReg"/>
</dbReference>
<dbReference type="Ensembl" id="ENSTMTT00000016905.1">
    <property type="protein sequence ID" value="ENSTMTP00000016324.1"/>
    <property type="gene ID" value="ENSTMTG00000011948.1"/>
</dbReference>
<evidence type="ECO:0000259" key="5">
    <source>
        <dbReference type="PROSITE" id="PS50835"/>
    </source>
</evidence>
<dbReference type="GeneTree" id="ENSGT01150000286974"/>
<sequence>RTGSSDCAGVCLTTCLLLIAEPSYPKSSISLSPSGGVALGGAVTIRCRGRYQNMRFLLYKDGNPNALQDMEPAGDLAEFPIRNVSWRDAGSYSCYYHHKWYPFIWSRRSDPVELVVAGELHGSVSTLQAPPPAGLSGQGHVQGRKQAQGPSNQWVRSTEFLRGAEPCGEHTKCPSKSSYIFIPVHAPDQGGLCANGTLRARLCPEPWAQQRGRPAGE</sequence>
<dbReference type="GO" id="GO:0002764">
    <property type="term" value="P:immune response-regulating signaling pathway"/>
    <property type="evidence" value="ECO:0007669"/>
    <property type="project" value="TreeGrafter"/>
</dbReference>
<keyword evidence="2" id="KW-1015">Disulfide bond</keyword>
<dbReference type="Proteomes" id="UP000472274">
    <property type="component" value="Unplaced"/>
</dbReference>
<dbReference type="PROSITE" id="PS50835">
    <property type="entry name" value="IG_LIKE"/>
    <property type="match status" value="1"/>
</dbReference>
<dbReference type="AlphaFoldDB" id="A0A674JA38"/>
<dbReference type="Gene3D" id="2.60.40.10">
    <property type="entry name" value="Immunoglobulins"/>
    <property type="match status" value="1"/>
</dbReference>
<reference evidence="6" key="2">
    <citation type="submission" date="2025-09" db="UniProtKB">
        <authorList>
            <consortium name="Ensembl"/>
        </authorList>
    </citation>
    <scope>IDENTIFICATION</scope>
</reference>
<protein>
    <recommendedName>
        <fullName evidence="5">Ig-like domain-containing protein</fullName>
    </recommendedName>
</protein>
<evidence type="ECO:0000256" key="2">
    <source>
        <dbReference type="ARBA" id="ARBA00023157"/>
    </source>
</evidence>
<organism evidence="6 7">
    <name type="scientific">Terrapene triunguis</name>
    <name type="common">Three-toed box turtle</name>
    <dbReference type="NCBI Taxonomy" id="2587831"/>
    <lineage>
        <taxon>Eukaryota</taxon>
        <taxon>Metazoa</taxon>
        <taxon>Chordata</taxon>
        <taxon>Craniata</taxon>
        <taxon>Vertebrata</taxon>
        <taxon>Euteleostomi</taxon>
        <taxon>Archelosauria</taxon>
        <taxon>Testudinata</taxon>
        <taxon>Testudines</taxon>
        <taxon>Cryptodira</taxon>
        <taxon>Durocryptodira</taxon>
        <taxon>Testudinoidea</taxon>
        <taxon>Emydidae</taxon>
        <taxon>Terrapene</taxon>
    </lineage>
</organism>
<proteinExistence type="predicted"/>
<dbReference type="Pfam" id="PF13895">
    <property type="entry name" value="Ig_2"/>
    <property type="match status" value="1"/>
</dbReference>
<dbReference type="InterPro" id="IPR007110">
    <property type="entry name" value="Ig-like_dom"/>
</dbReference>
<dbReference type="FunFam" id="2.60.40.10:FF:000049">
    <property type="entry name" value="Leukocyte immunoglobulin-like receptor subfamily B member 1"/>
    <property type="match status" value="1"/>
</dbReference>
<dbReference type="InterPro" id="IPR013783">
    <property type="entry name" value="Ig-like_fold"/>
</dbReference>
<evidence type="ECO:0000256" key="4">
    <source>
        <dbReference type="SAM" id="MobiDB-lite"/>
    </source>
</evidence>
<keyword evidence="1" id="KW-0732">Signal</keyword>
<evidence type="ECO:0000256" key="1">
    <source>
        <dbReference type="ARBA" id="ARBA00022729"/>
    </source>
</evidence>
<keyword evidence="3" id="KW-0393">Immunoglobulin domain</keyword>
<dbReference type="InParanoid" id="A0A674JA38"/>
<evidence type="ECO:0000313" key="7">
    <source>
        <dbReference type="Proteomes" id="UP000472274"/>
    </source>
</evidence>
<evidence type="ECO:0000313" key="6">
    <source>
        <dbReference type="Ensembl" id="ENSTMTP00000016324.1"/>
    </source>
</evidence>
<keyword evidence="7" id="KW-1185">Reference proteome</keyword>